<proteinExistence type="predicted"/>
<gene>
    <name evidence="1" type="ORF">GS424_016155</name>
</gene>
<accession>A0A6L7IPY0</accession>
<dbReference type="AlphaFoldDB" id="A0A6L7IPY0"/>
<organism evidence="1 2">
    <name type="scientific">Eggerthella guodeyinii</name>
    <dbReference type="NCBI Taxonomy" id="2690837"/>
    <lineage>
        <taxon>Bacteria</taxon>
        <taxon>Bacillati</taxon>
        <taxon>Actinomycetota</taxon>
        <taxon>Coriobacteriia</taxon>
        <taxon>Eggerthellales</taxon>
        <taxon>Eggerthellaceae</taxon>
        <taxon>Eggerthella</taxon>
    </lineage>
</organism>
<protein>
    <submittedName>
        <fullName evidence="1">Holin</fullName>
    </submittedName>
</protein>
<name>A0A6L7IPY0_9ACTN</name>
<dbReference type="EMBL" id="CP063310">
    <property type="protein sequence ID" value="QOS70076.1"/>
    <property type="molecule type" value="Genomic_DNA"/>
</dbReference>
<dbReference type="Proteomes" id="UP000478463">
    <property type="component" value="Chromosome"/>
</dbReference>
<dbReference type="KEGG" id="egd:GS424_016155"/>
<evidence type="ECO:0000313" key="2">
    <source>
        <dbReference type="Proteomes" id="UP000478463"/>
    </source>
</evidence>
<dbReference type="Pfam" id="PF16945">
    <property type="entry name" value="Phage_r1t_holin"/>
    <property type="match status" value="1"/>
</dbReference>
<sequence length="80" mass="8146">MDKRSSIGRWAAAAAIRAVKTAAQALITLIGADLVSIVALDWPQMLGVAATMAVVSLLTSVVGIPEVDEGANVASIARSN</sequence>
<dbReference type="InterPro" id="IPR020109">
    <property type="entry name" value="Holin_r1t"/>
</dbReference>
<reference evidence="1 2" key="1">
    <citation type="submission" date="2020-10" db="EMBL/GenBank/DDBJ databases">
        <title>Eggerthella sp. nov., isolated from human feces.</title>
        <authorList>
            <person name="Yajun G."/>
        </authorList>
    </citation>
    <scope>NUCLEOTIDE SEQUENCE [LARGE SCALE GENOMIC DNA]</scope>
    <source>
        <strain evidence="1 2">HF-1101</strain>
    </source>
</reference>
<evidence type="ECO:0000313" key="1">
    <source>
        <dbReference type="EMBL" id="QOS70076.1"/>
    </source>
</evidence>